<evidence type="ECO:0000256" key="1">
    <source>
        <dbReference type="SAM" id="MobiDB-lite"/>
    </source>
</evidence>
<accession>A0ABR1DPB4</accession>
<proteinExistence type="predicted"/>
<evidence type="ECO:0000313" key="4">
    <source>
        <dbReference type="Proteomes" id="UP001303046"/>
    </source>
</evidence>
<evidence type="ECO:0000313" key="3">
    <source>
        <dbReference type="EMBL" id="KAK6752267.1"/>
    </source>
</evidence>
<protein>
    <submittedName>
        <fullName evidence="3">Uncharacterized protein</fullName>
    </submittedName>
</protein>
<comment type="caution">
    <text evidence="3">The sequence shown here is derived from an EMBL/GenBank/DDBJ whole genome shotgun (WGS) entry which is preliminary data.</text>
</comment>
<dbReference type="Proteomes" id="UP001303046">
    <property type="component" value="Unassembled WGS sequence"/>
</dbReference>
<sequence length="220" mass="24390">MLAAVFLSVILLKCQLPSNNALPPSNVGPVGPVDPVDPPATRMPPVTIGPPATVGPVTLQPPCFCPVCPRWPPYPWDYPYPWPYPWCPWPCRRYYVYDVSELLDAAVYRLDALSKLPQYRNLVPIFKALIDMASDPSLLQEDGDYSEVDEIPDARKQLYAAKKIGSSRKAPLPPDALKQAMQEDSSSTGSPGPVAAPPKWDKIKKFLKILIKIIEVLLEL</sequence>
<organism evidence="3 4">
    <name type="scientific">Necator americanus</name>
    <name type="common">Human hookworm</name>
    <dbReference type="NCBI Taxonomy" id="51031"/>
    <lineage>
        <taxon>Eukaryota</taxon>
        <taxon>Metazoa</taxon>
        <taxon>Ecdysozoa</taxon>
        <taxon>Nematoda</taxon>
        <taxon>Chromadorea</taxon>
        <taxon>Rhabditida</taxon>
        <taxon>Rhabditina</taxon>
        <taxon>Rhabditomorpha</taxon>
        <taxon>Strongyloidea</taxon>
        <taxon>Ancylostomatidae</taxon>
        <taxon>Bunostominae</taxon>
        <taxon>Necator</taxon>
    </lineage>
</organism>
<keyword evidence="2" id="KW-0732">Signal</keyword>
<reference evidence="3 4" key="1">
    <citation type="submission" date="2023-08" db="EMBL/GenBank/DDBJ databases">
        <title>A Necator americanus chromosomal reference genome.</title>
        <authorList>
            <person name="Ilik V."/>
            <person name="Petrzelkova K.J."/>
            <person name="Pardy F."/>
            <person name="Fuh T."/>
            <person name="Niatou-Singa F.S."/>
            <person name="Gouil Q."/>
            <person name="Baker L."/>
            <person name="Ritchie M.E."/>
            <person name="Jex A.R."/>
            <person name="Gazzola D."/>
            <person name="Li H."/>
            <person name="Toshio Fujiwara R."/>
            <person name="Zhan B."/>
            <person name="Aroian R.V."/>
            <person name="Pafco B."/>
            <person name="Schwarz E.M."/>
        </authorList>
    </citation>
    <scope>NUCLEOTIDE SEQUENCE [LARGE SCALE GENOMIC DNA]</scope>
    <source>
        <strain evidence="3 4">Aroian</strain>
        <tissue evidence="3">Whole animal</tissue>
    </source>
</reference>
<evidence type="ECO:0000256" key="2">
    <source>
        <dbReference type="SAM" id="SignalP"/>
    </source>
</evidence>
<keyword evidence="4" id="KW-1185">Reference proteome</keyword>
<feature type="signal peptide" evidence="2">
    <location>
        <begin position="1"/>
        <end position="21"/>
    </location>
</feature>
<feature type="chain" id="PRO_5045279527" evidence="2">
    <location>
        <begin position="22"/>
        <end position="220"/>
    </location>
</feature>
<feature type="region of interest" description="Disordered" evidence="1">
    <location>
        <begin position="166"/>
        <end position="196"/>
    </location>
</feature>
<name>A0ABR1DPB4_NECAM</name>
<gene>
    <name evidence="3" type="primary">Necator_chrIV.g16893</name>
    <name evidence="3" type="ORF">RB195_003595</name>
</gene>
<dbReference type="EMBL" id="JAVFWL010000004">
    <property type="protein sequence ID" value="KAK6752267.1"/>
    <property type="molecule type" value="Genomic_DNA"/>
</dbReference>